<sequence>RRLPLSVPFPRQRQGSPEKPAKCKPVGVAQGVPQFHDDSTETLKNPSCFAERCGSAGQELLKGRATQGS</sequence>
<dbReference type="EMBL" id="KB743393">
    <property type="protein sequence ID" value="EOA99038.1"/>
    <property type="molecule type" value="Genomic_DNA"/>
</dbReference>
<evidence type="ECO:0000313" key="2">
    <source>
        <dbReference type="EMBL" id="EOA99038.1"/>
    </source>
</evidence>
<dbReference type="AlphaFoldDB" id="R0L097"/>
<feature type="non-terminal residue" evidence="2">
    <location>
        <position position="1"/>
    </location>
</feature>
<proteinExistence type="predicted"/>
<organism evidence="2 3">
    <name type="scientific">Anas platyrhynchos</name>
    <name type="common">Mallard</name>
    <name type="synonym">Anas boschas</name>
    <dbReference type="NCBI Taxonomy" id="8839"/>
    <lineage>
        <taxon>Eukaryota</taxon>
        <taxon>Metazoa</taxon>
        <taxon>Chordata</taxon>
        <taxon>Craniata</taxon>
        <taxon>Vertebrata</taxon>
        <taxon>Euteleostomi</taxon>
        <taxon>Archelosauria</taxon>
        <taxon>Archosauria</taxon>
        <taxon>Dinosauria</taxon>
        <taxon>Saurischia</taxon>
        <taxon>Theropoda</taxon>
        <taxon>Coelurosauria</taxon>
        <taxon>Aves</taxon>
        <taxon>Neognathae</taxon>
        <taxon>Galloanserae</taxon>
        <taxon>Anseriformes</taxon>
        <taxon>Anatidae</taxon>
        <taxon>Anatinae</taxon>
        <taxon>Anas</taxon>
    </lineage>
</organism>
<evidence type="ECO:0000313" key="3">
    <source>
        <dbReference type="Proteomes" id="UP000296049"/>
    </source>
</evidence>
<evidence type="ECO:0000256" key="1">
    <source>
        <dbReference type="SAM" id="MobiDB-lite"/>
    </source>
</evidence>
<reference evidence="3" key="1">
    <citation type="journal article" date="2013" name="Nat. Genet.">
        <title>The duck genome and transcriptome provide insight into an avian influenza virus reservoir species.</title>
        <authorList>
            <person name="Huang Y."/>
            <person name="Li Y."/>
            <person name="Burt D.W."/>
            <person name="Chen H."/>
            <person name="Zhang Y."/>
            <person name="Qian W."/>
            <person name="Kim H."/>
            <person name="Gan S."/>
            <person name="Zhao Y."/>
            <person name="Li J."/>
            <person name="Yi K."/>
            <person name="Feng H."/>
            <person name="Zhu P."/>
            <person name="Li B."/>
            <person name="Liu Q."/>
            <person name="Fairley S."/>
            <person name="Magor K.E."/>
            <person name="Du Z."/>
            <person name="Hu X."/>
            <person name="Goodman L."/>
            <person name="Tafer H."/>
            <person name="Vignal A."/>
            <person name="Lee T."/>
            <person name="Kim K.W."/>
            <person name="Sheng Z."/>
            <person name="An Y."/>
            <person name="Searle S."/>
            <person name="Herrero J."/>
            <person name="Groenen M.A."/>
            <person name="Crooijmans R.P."/>
            <person name="Faraut T."/>
            <person name="Cai Q."/>
            <person name="Webster R.G."/>
            <person name="Aldridge J.R."/>
            <person name="Warren W.C."/>
            <person name="Bartschat S."/>
            <person name="Kehr S."/>
            <person name="Marz M."/>
            <person name="Stadler P.F."/>
            <person name="Smith J."/>
            <person name="Kraus R.H."/>
            <person name="Zhao Y."/>
            <person name="Ren L."/>
            <person name="Fei J."/>
            <person name="Morisson M."/>
            <person name="Kaiser P."/>
            <person name="Griffin D.K."/>
            <person name="Rao M."/>
            <person name="Pitel F."/>
            <person name="Wang J."/>
            <person name="Li N."/>
        </authorList>
    </citation>
    <scope>NUCLEOTIDE SEQUENCE [LARGE SCALE GENOMIC DNA]</scope>
</reference>
<feature type="region of interest" description="Disordered" evidence="1">
    <location>
        <begin position="1"/>
        <end position="25"/>
    </location>
</feature>
<name>R0L097_ANAPL</name>
<accession>R0L097</accession>
<protein>
    <submittedName>
        <fullName evidence="2">Uncharacterized protein</fullName>
    </submittedName>
</protein>
<keyword evidence="3" id="KW-1185">Reference proteome</keyword>
<dbReference type="Proteomes" id="UP000296049">
    <property type="component" value="Unassembled WGS sequence"/>
</dbReference>
<feature type="non-terminal residue" evidence="2">
    <location>
        <position position="69"/>
    </location>
</feature>
<gene>
    <name evidence="2" type="ORF">Anapl_14235</name>
</gene>